<protein>
    <submittedName>
        <fullName evidence="2">Uncharacterized protein</fullName>
    </submittedName>
</protein>
<evidence type="ECO:0000313" key="2">
    <source>
        <dbReference type="EMBL" id="KAK5256906.1"/>
    </source>
</evidence>
<feature type="region of interest" description="Disordered" evidence="1">
    <location>
        <begin position="1"/>
        <end position="30"/>
    </location>
</feature>
<feature type="compositionally biased region" description="Polar residues" evidence="1">
    <location>
        <begin position="15"/>
        <end position="30"/>
    </location>
</feature>
<feature type="region of interest" description="Disordered" evidence="1">
    <location>
        <begin position="151"/>
        <end position="198"/>
    </location>
</feature>
<dbReference type="Proteomes" id="UP001357485">
    <property type="component" value="Unassembled WGS sequence"/>
</dbReference>
<evidence type="ECO:0000313" key="3">
    <source>
        <dbReference type="Proteomes" id="UP001357485"/>
    </source>
</evidence>
<sequence>MGDAGVTGSDGIPGATSTVPSSPSTLQASAPASGTTSADCASTDTGDECCARLGGGNVQCGVTSAGTYTTFHCYDPSAGEECCSNLERCIGAGCCETLGVGVSVPFSSYSSSAAAVATPPSSLASGYLSTLSSTSFFRPASTATQVSTLTGGGTQVPVAGTSGTSRAASVSAPSVATSRNSSTTTTTSGSSSTASLPTQQTANVASGGAGVEGVVAVLVGVAGLVGLLRWPATCSFVGVSASASV</sequence>
<organism evidence="2 3">
    <name type="scientific">Cryomyces antarcticus</name>
    <dbReference type="NCBI Taxonomy" id="329879"/>
    <lineage>
        <taxon>Eukaryota</taxon>
        <taxon>Fungi</taxon>
        <taxon>Dikarya</taxon>
        <taxon>Ascomycota</taxon>
        <taxon>Pezizomycotina</taxon>
        <taxon>Dothideomycetes</taxon>
        <taxon>Dothideomycetes incertae sedis</taxon>
        <taxon>Cryomyces</taxon>
    </lineage>
</organism>
<name>A0ABR0M0H6_9PEZI</name>
<keyword evidence="3" id="KW-1185">Reference proteome</keyword>
<gene>
    <name evidence="2" type="ORF">LTR16_002113</name>
</gene>
<comment type="caution">
    <text evidence="2">The sequence shown here is derived from an EMBL/GenBank/DDBJ whole genome shotgun (WGS) entry which is preliminary data.</text>
</comment>
<dbReference type="EMBL" id="JAVRRA010008356">
    <property type="protein sequence ID" value="KAK5256906.1"/>
    <property type="molecule type" value="Genomic_DNA"/>
</dbReference>
<feature type="compositionally biased region" description="Low complexity" evidence="1">
    <location>
        <begin position="164"/>
        <end position="198"/>
    </location>
</feature>
<accession>A0ABR0M0H6</accession>
<evidence type="ECO:0000256" key="1">
    <source>
        <dbReference type="SAM" id="MobiDB-lite"/>
    </source>
</evidence>
<reference evidence="2 3" key="1">
    <citation type="submission" date="2023-08" db="EMBL/GenBank/DDBJ databases">
        <title>Black Yeasts Isolated from many extreme environments.</title>
        <authorList>
            <person name="Coleine C."/>
            <person name="Stajich J.E."/>
            <person name="Selbmann L."/>
        </authorList>
    </citation>
    <scope>NUCLEOTIDE SEQUENCE [LARGE SCALE GENOMIC DNA]</scope>
    <source>
        <strain evidence="2 3">CCFEE 536</strain>
    </source>
</reference>
<proteinExistence type="predicted"/>